<evidence type="ECO:0000313" key="1">
    <source>
        <dbReference type="EMBL" id="KAH7998857.1"/>
    </source>
</evidence>
<keyword evidence="2" id="KW-1185">Reference proteome</keyword>
<evidence type="ECO:0000313" key="2">
    <source>
        <dbReference type="Proteomes" id="UP000827872"/>
    </source>
</evidence>
<accession>A0ACB8F119</accession>
<gene>
    <name evidence="1" type="ORF">K3G42_001785</name>
</gene>
<name>A0ACB8F119_9SAUR</name>
<dbReference type="EMBL" id="CM037618">
    <property type="protein sequence ID" value="KAH7998857.1"/>
    <property type="molecule type" value="Genomic_DNA"/>
</dbReference>
<dbReference type="Proteomes" id="UP000827872">
    <property type="component" value="Linkage Group LG05"/>
</dbReference>
<reference evidence="1" key="1">
    <citation type="submission" date="2021-08" db="EMBL/GenBank/DDBJ databases">
        <title>The first chromosome-level gecko genome reveals the dynamic sex chromosomes of Neotropical dwarf geckos (Sphaerodactylidae: Sphaerodactylus).</title>
        <authorList>
            <person name="Pinto B.J."/>
            <person name="Keating S.E."/>
            <person name="Gamble T."/>
        </authorList>
    </citation>
    <scope>NUCLEOTIDE SEQUENCE</scope>
    <source>
        <strain evidence="1">TG3544</strain>
    </source>
</reference>
<protein>
    <submittedName>
        <fullName evidence="1">Uncharacterized protein</fullName>
    </submittedName>
</protein>
<proteinExistence type="predicted"/>
<organism evidence="1 2">
    <name type="scientific">Sphaerodactylus townsendi</name>
    <dbReference type="NCBI Taxonomy" id="933632"/>
    <lineage>
        <taxon>Eukaryota</taxon>
        <taxon>Metazoa</taxon>
        <taxon>Chordata</taxon>
        <taxon>Craniata</taxon>
        <taxon>Vertebrata</taxon>
        <taxon>Euteleostomi</taxon>
        <taxon>Lepidosauria</taxon>
        <taxon>Squamata</taxon>
        <taxon>Bifurcata</taxon>
        <taxon>Gekkota</taxon>
        <taxon>Sphaerodactylidae</taxon>
        <taxon>Sphaerodactylus</taxon>
    </lineage>
</organism>
<sequence>MRFLQLQDNHHPFGLAEQSWFPKRSCCFSASFISNAECRNFIKVLLLRNDNMLFVCGTNAFNPVCANYSMDKLEPIGDNISGMARCPYDPKHANVALFTGGDALHRHVTDFLAIDAVDLPRSPETTRPSLTTVKLRLQVVQRAIFCPRRRMEEPRLFLLQRDRHRVQLSRKGGGFTGCSPVCKNAYGCSRAVLEKQWTALPEGSAQLLFSSGDFISTSMSSSRSQIFLLDGSNRRLCSFFLTTNSIPGSAVCAFDMAQISSVFEGRFREQKSPESIWTPVPEELVPKPRPGGCAAPGMRYNSSSFFPDEILNFVKTHPLMDESVPSLGNAPWIIRTMTR</sequence>
<comment type="caution">
    <text evidence="1">The sequence shown here is derived from an EMBL/GenBank/DDBJ whole genome shotgun (WGS) entry which is preliminary data.</text>
</comment>